<feature type="region of interest" description="Disordered" evidence="1">
    <location>
        <begin position="1"/>
        <end position="22"/>
    </location>
</feature>
<proteinExistence type="predicted"/>
<dbReference type="Proteomes" id="UP000054653">
    <property type="component" value="Unassembled WGS sequence"/>
</dbReference>
<reference evidence="2 3" key="1">
    <citation type="submission" date="2015-01" db="EMBL/GenBank/DDBJ databases">
        <title>Evolution of Trichinella species and genotypes.</title>
        <authorList>
            <person name="Korhonen P.K."/>
            <person name="Edoardo P."/>
            <person name="Giuseppe L.R."/>
            <person name="Gasser R.B."/>
        </authorList>
    </citation>
    <scope>NUCLEOTIDE SEQUENCE [LARGE SCALE GENOMIC DNA]</scope>
    <source>
        <strain evidence="2">ISS120</strain>
    </source>
</reference>
<sequence>MPMESSSQNFFNGFTGPNTTHPRVVSIATGSSWLPRRIFSPRN</sequence>
<comment type="caution">
    <text evidence="2">The sequence shown here is derived from an EMBL/GenBank/DDBJ whole genome shotgun (WGS) entry which is preliminary data.</text>
</comment>
<evidence type="ECO:0000256" key="1">
    <source>
        <dbReference type="SAM" id="MobiDB-lite"/>
    </source>
</evidence>
<protein>
    <submittedName>
        <fullName evidence="2">Uncharacterized protein</fullName>
    </submittedName>
</protein>
<dbReference type="EMBL" id="JYDI01006451">
    <property type="protein sequence ID" value="KRY03493.1"/>
    <property type="molecule type" value="Genomic_DNA"/>
</dbReference>
<name>A0A0V0YT09_TRIBR</name>
<evidence type="ECO:0000313" key="2">
    <source>
        <dbReference type="EMBL" id="KRY03493.1"/>
    </source>
</evidence>
<evidence type="ECO:0000313" key="3">
    <source>
        <dbReference type="Proteomes" id="UP000054653"/>
    </source>
</evidence>
<accession>A0A0V0YT09</accession>
<gene>
    <name evidence="2" type="ORF">T03_15345</name>
</gene>
<organism evidence="2 3">
    <name type="scientific">Trichinella britovi</name>
    <name type="common">Parasitic roundworm</name>
    <dbReference type="NCBI Taxonomy" id="45882"/>
    <lineage>
        <taxon>Eukaryota</taxon>
        <taxon>Metazoa</taxon>
        <taxon>Ecdysozoa</taxon>
        <taxon>Nematoda</taxon>
        <taxon>Enoplea</taxon>
        <taxon>Dorylaimia</taxon>
        <taxon>Trichinellida</taxon>
        <taxon>Trichinellidae</taxon>
        <taxon>Trichinella</taxon>
    </lineage>
</organism>
<feature type="compositionally biased region" description="Polar residues" evidence="1">
    <location>
        <begin position="1"/>
        <end position="21"/>
    </location>
</feature>
<dbReference type="AlphaFoldDB" id="A0A0V0YT09"/>
<keyword evidence="3" id="KW-1185">Reference proteome</keyword>